<dbReference type="EMBL" id="VSSQ01009702">
    <property type="protein sequence ID" value="MPM42362.1"/>
    <property type="molecule type" value="Genomic_DNA"/>
</dbReference>
<proteinExistence type="predicted"/>
<organism evidence="1">
    <name type="scientific">bioreactor metagenome</name>
    <dbReference type="NCBI Taxonomy" id="1076179"/>
    <lineage>
        <taxon>unclassified sequences</taxon>
        <taxon>metagenomes</taxon>
        <taxon>ecological metagenomes</taxon>
    </lineage>
</organism>
<accession>A0A644ZNE4</accession>
<comment type="caution">
    <text evidence="1">The sequence shown here is derived from an EMBL/GenBank/DDBJ whole genome shotgun (WGS) entry which is preliminary data.</text>
</comment>
<reference evidence="1" key="1">
    <citation type="submission" date="2019-08" db="EMBL/GenBank/DDBJ databases">
        <authorList>
            <person name="Kucharzyk K."/>
            <person name="Murdoch R.W."/>
            <person name="Higgins S."/>
            <person name="Loffler F."/>
        </authorList>
    </citation>
    <scope>NUCLEOTIDE SEQUENCE</scope>
</reference>
<protein>
    <submittedName>
        <fullName evidence="1">Uncharacterized protein</fullName>
    </submittedName>
</protein>
<sequence length="106" mass="12127">MKSSLRKIEDLRNSYDWIVADMDDWMEGTTSASLSLLVSGEVVCSKSFPSNDQESRHAIHLTIRETKRLDSLLSTTDDSPQVLFSENVENQWIVTQRCLVIREHGK</sequence>
<evidence type="ECO:0000313" key="1">
    <source>
        <dbReference type="EMBL" id="MPM42362.1"/>
    </source>
</evidence>
<name>A0A644ZNE4_9ZZZZ</name>
<dbReference type="AlphaFoldDB" id="A0A644ZNE4"/>
<gene>
    <name evidence="1" type="ORF">SDC9_89027</name>
</gene>